<evidence type="ECO:0000313" key="2">
    <source>
        <dbReference type="Proteomes" id="UP001497602"/>
    </source>
</evidence>
<gene>
    <name evidence="1" type="ORF">T190115A13A_20118</name>
</gene>
<reference evidence="1 2" key="1">
    <citation type="submission" date="2024-05" db="EMBL/GenBank/DDBJ databases">
        <authorList>
            <person name="Duchaud E."/>
        </authorList>
    </citation>
    <scope>NUCLEOTIDE SEQUENCE [LARGE SCALE GENOMIC DNA]</scope>
    <source>
        <strain evidence="1">Ena-SAMPLE-TAB-13-05-2024-13:56:06:370-140305</strain>
    </source>
</reference>
<dbReference type="EMBL" id="CAXJRC010000022">
    <property type="protein sequence ID" value="CAL2106838.1"/>
    <property type="molecule type" value="Genomic_DNA"/>
</dbReference>
<comment type="caution">
    <text evidence="1">The sequence shown here is derived from an EMBL/GenBank/DDBJ whole genome shotgun (WGS) entry which is preliminary data.</text>
</comment>
<sequence>MLYKTLCNINLYHTYFLNEGERPFFTLNGQNNNGITPLTETEKKKAEESYDINSFLTIVPTAETVMQLKNHRLLAKQHAKGLRIIAEAQKETAEEGNSEVTRFSTKIPLNVEVKLTFYIKVHDPFFENYTNIVTKKQHQLYTLSNTNSTVTNIFDASTQTEKWGDFLLSEKETRSLVHQLEIAKQAQLPMPSLVTIANIDQTTLDTIENKITNAIALTKEEEKILNVLNTAVKVQKSQGVIGIIQLQMEGNNNTKLVEDVLVKNKESQQFDVTKQCLLKTIPEFTICVENRKTFWRYKEISNNLIMTTTEEKPLTQNGRVEIVKQDLDNPPNNDYYFPNPTAESITEEAQKYYSEIVI</sequence>
<proteinExistence type="predicted"/>
<keyword evidence="2" id="KW-1185">Reference proteome</keyword>
<organism evidence="1 2">
    <name type="scientific">Tenacibaculum vairaonense</name>
    <dbReference type="NCBI Taxonomy" id="3137860"/>
    <lineage>
        <taxon>Bacteria</taxon>
        <taxon>Pseudomonadati</taxon>
        <taxon>Bacteroidota</taxon>
        <taxon>Flavobacteriia</taxon>
        <taxon>Flavobacteriales</taxon>
        <taxon>Flavobacteriaceae</taxon>
        <taxon>Tenacibaculum</taxon>
    </lineage>
</organism>
<protein>
    <submittedName>
        <fullName evidence="1">Uncharacterized protein</fullName>
    </submittedName>
</protein>
<evidence type="ECO:0000313" key="1">
    <source>
        <dbReference type="EMBL" id="CAL2106838.1"/>
    </source>
</evidence>
<dbReference type="Proteomes" id="UP001497602">
    <property type="component" value="Unassembled WGS sequence"/>
</dbReference>
<accession>A0ABM9PMC9</accession>
<dbReference type="RefSeq" id="WP_348738561.1">
    <property type="nucleotide sequence ID" value="NZ_CAXJRC010000022.1"/>
</dbReference>
<name>A0ABM9PMC9_9FLAO</name>